<dbReference type="InterPro" id="IPR045436">
    <property type="entry name" value="DUF6507"/>
</dbReference>
<accession>A0A251YK57</accession>
<proteinExistence type="predicted"/>
<evidence type="ECO:0000313" key="2">
    <source>
        <dbReference type="Proteomes" id="UP000195011"/>
    </source>
</evidence>
<organism evidence="1 2">
    <name type="scientific">Clavibacter michiganensis</name>
    <dbReference type="NCBI Taxonomy" id="28447"/>
    <lineage>
        <taxon>Bacteria</taxon>
        <taxon>Bacillati</taxon>
        <taxon>Actinomycetota</taxon>
        <taxon>Actinomycetes</taxon>
        <taxon>Micrococcales</taxon>
        <taxon>Microbacteriaceae</taxon>
        <taxon>Clavibacter</taxon>
    </lineage>
</organism>
<gene>
    <name evidence="1" type="ORF">BFL36_06020</name>
</gene>
<protein>
    <submittedName>
        <fullName evidence="1">Uncharacterized protein</fullName>
    </submittedName>
</protein>
<dbReference type="AlphaFoldDB" id="A0A251YK57"/>
<dbReference type="Proteomes" id="UP000195011">
    <property type="component" value="Unassembled WGS sequence"/>
</dbReference>
<dbReference type="EMBL" id="MDJY01000033">
    <property type="protein sequence ID" value="OUE24625.1"/>
    <property type="molecule type" value="Genomic_DNA"/>
</dbReference>
<name>A0A251YK57_9MICO</name>
<comment type="caution">
    <text evidence="1">The sequence shown here is derived from an EMBL/GenBank/DDBJ whole genome shotgun (WGS) entry which is preliminary data.</text>
</comment>
<dbReference type="Pfam" id="PF20117">
    <property type="entry name" value="DUF6507"/>
    <property type="match status" value="1"/>
</dbReference>
<dbReference type="RefSeq" id="WP_086517085.1">
    <property type="nucleotide sequence ID" value="NZ_MDJY01000033.1"/>
</dbReference>
<sequence length="104" mass="10969">MSDTSGWRIDPATVQAVLTNTRRGLSELDSAEKTAQSAVEAASAATGPQTAAALEVLLRNPLLTQIDIVKTTVETVVDQTDTALSVYIEADEEMARAHQTGAGR</sequence>
<reference evidence="1 2" key="1">
    <citation type="submission" date="2016-08" db="EMBL/GenBank/DDBJ databases">
        <title>Genome sequence of Clavibacter michiganensis spp strain CFBP8017.</title>
        <authorList>
            <person name="Thapa S.P."/>
            <person name="Coaker G."/>
            <person name="Jacques M.-A."/>
        </authorList>
    </citation>
    <scope>NUCLEOTIDE SEQUENCE [LARGE SCALE GENOMIC DNA]</scope>
    <source>
        <strain evidence="1">CFBP8017</strain>
    </source>
</reference>
<evidence type="ECO:0000313" key="1">
    <source>
        <dbReference type="EMBL" id="OUE24625.1"/>
    </source>
</evidence>